<dbReference type="FunFam" id="2.60.40.60:FF:000006">
    <property type="entry name" value="Protocadherin alpha 2"/>
    <property type="match status" value="1"/>
</dbReference>
<evidence type="ECO:0000256" key="6">
    <source>
        <dbReference type="ARBA" id="ARBA00022837"/>
    </source>
</evidence>
<dbReference type="FunFam" id="2.60.40.60:FF:000007">
    <property type="entry name" value="Protocadherin alpha 2"/>
    <property type="match status" value="1"/>
</dbReference>
<keyword evidence="17" id="KW-1185">Reference proteome</keyword>
<feature type="chain" id="PRO_5035146991" evidence="14">
    <location>
        <begin position="30"/>
        <end position="949"/>
    </location>
</feature>
<evidence type="ECO:0000256" key="9">
    <source>
        <dbReference type="ARBA" id="ARBA00023136"/>
    </source>
</evidence>
<feature type="region of interest" description="Disordered" evidence="12">
    <location>
        <begin position="754"/>
        <end position="807"/>
    </location>
</feature>
<feature type="signal peptide" evidence="14">
    <location>
        <begin position="1"/>
        <end position="29"/>
    </location>
</feature>
<name>A0A8I5YUW6_PONAB</name>
<dbReference type="GO" id="GO:0007156">
    <property type="term" value="P:homophilic cell adhesion via plasma membrane adhesion molecules"/>
    <property type="evidence" value="ECO:0007669"/>
    <property type="project" value="InterPro"/>
</dbReference>
<dbReference type="PRINTS" id="PR00205">
    <property type="entry name" value="CADHERIN"/>
</dbReference>
<evidence type="ECO:0000313" key="17">
    <source>
        <dbReference type="Proteomes" id="UP000001595"/>
    </source>
</evidence>
<feature type="transmembrane region" description="Helical" evidence="13">
    <location>
        <begin position="697"/>
        <end position="717"/>
    </location>
</feature>
<organism evidence="16 17">
    <name type="scientific">Pongo abelii</name>
    <name type="common">Sumatran orangutan</name>
    <name type="synonym">Pongo pygmaeus abelii</name>
    <dbReference type="NCBI Taxonomy" id="9601"/>
    <lineage>
        <taxon>Eukaryota</taxon>
        <taxon>Metazoa</taxon>
        <taxon>Chordata</taxon>
        <taxon>Craniata</taxon>
        <taxon>Vertebrata</taxon>
        <taxon>Euteleostomi</taxon>
        <taxon>Mammalia</taxon>
        <taxon>Eutheria</taxon>
        <taxon>Euarchontoglires</taxon>
        <taxon>Primates</taxon>
        <taxon>Haplorrhini</taxon>
        <taxon>Catarrhini</taxon>
        <taxon>Hominidae</taxon>
        <taxon>Pongo</taxon>
    </lineage>
</organism>
<feature type="domain" description="Cadherin" evidence="15">
    <location>
        <begin position="157"/>
        <end position="242"/>
    </location>
</feature>
<dbReference type="InterPro" id="IPR031904">
    <property type="entry name" value="Cadherin_CBD"/>
</dbReference>
<reference evidence="16" key="3">
    <citation type="submission" date="2025-09" db="UniProtKB">
        <authorList>
            <consortium name="Ensembl"/>
        </authorList>
    </citation>
    <scope>IDENTIFICATION</scope>
</reference>
<protein>
    <submittedName>
        <fullName evidence="16">Protocadherin alpha subfamily C, 2</fullName>
    </submittedName>
</protein>
<evidence type="ECO:0000256" key="12">
    <source>
        <dbReference type="SAM" id="MobiDB-lite"/>
    </source>
</evidence>
<dbReference type="InterPro" id="IPR020894">
    <property type="entry name" value="Cadherin_CS"/>
</dbReference>
<dbReference type="InterPro" id="IPR015919">
    <property type="entry name" value="Cadherin-like_sf"/>
</dbReference>
<dbReference type="InterPro" id="IPR013164">
    <property type="entry name" value="Cadherin_N"/>
</dbReference>
<evidence type="ECO:0000256" key="3">
    <source>
        <dbReference type="ARBA" id="ARBA00022692"/>
    </source>
</evidence>
<evidence type="ECO:0000259" key="15">
    <source>
        <dbReference type="PROSITE" id="PS50268"/>
    </source>
</evidence>
<dbReference type="Pfam" id="PF08266">
    <property type="entry name" value="Cadherin_2"/>
    <property type="match status" value="1"/>
</dbReference>
<feature type="domain" description="Cadherin" evidence="15">
    <location>
        <begin position="243"/>
        <end position="349"/>
    </location>
</feature>
<evidence type="ECO:0000256" key="13">
    <source>
        <dbReference type="SAM" id="Phobius"/>
    </source>
</evidence>
<keyword evidence="4 14" id="KW-0732">Signal</keyword>
<dbReference type="GO" id="GO:0007399">
    <property type="term" value="P:nervous system development"/>
    <property type="evidence" value="ECO:0007669"/>
    <property type="project" value="UniProtKB-ARBA"/>
</dbReference>
<keyword evidence="3 13" id="KW-0812">Transmembrane</keyword>
<dbReference type="PROSITE" id="PS50268">
    <property type="entry name" value="CADHERIN_2"/>
    <property type="match status" value="6"/>
</dbReference>
<dbReference type="AlphaFoldDB" id="A0A8I5YUW6"/>
<dbReference type="Pfam" id="PF00028">
    <property type="entry name" value="Cadherin"/>
    <property type="match status" value="5"/>
</dbReference>
<evidence type="ECO:0000256" key="14">
    <source>
        <dbReference type="SAM" id="SignalP"/>
    </source>
</evidence>
<keyword evidence="7" id="KW-0130">Cell adhesion</keyword>
<evidence type="ECO:0000256" key="7">
    <source>
        <dbReference type="ARBA" id="ARBA00022889"/>
    </source>
</evidence>
<proteinExistence type="predicted"/>
<dbReference type="FunFam" id="2.60.40.60:FF:000002">
    <property type="entry name" value="Protocadherin alpha 2"/>
    <property type="match status" value="1"/>
</dbReference>
<evidence type="ECO:0000256" key="8">
    <source>
        <dbReference type="ARBA" id="ARBA00022989"/>
    </source>
</evidence>
<evidence type="ECO:0000256" key="10">
    <source>
        <dbReference type="ARBA" id="ARBA00023180"/>
    </source>
</evidence>
<dbReference type="GO" id="GO:0005886">
    <property type="term" value="C:plasma membrane"/>
    <property type="evidence" value="ECO:0007669"/>
    <property type="project" value="UniProtKB-SubCell"/>
</dbReference>
<dbReference type="Pfam" id="PF15974">
    <property type="entry name" value="Cadherin_tail"/>
    <property type="match status" value="1"/>
</dbReference>
<keyword evidence="9 13" id="KW-0472">Membrane</keyword>
<dbReference type="FunFam" id="2.60.40.60:FF:000076">
    <property type="entry name" value="Protocadherin alpha 2"/>
    <property type="match status" value="1"/>
</dbReference>
<dbReference type="GeneTree" id="ENSGT00940000160554"/>
<dbReference type="FunFam" id="2.60.40.60:FF:000003">
    <property type="entry name" value="Protocadherin alpha 2"/>
    <property type="match status" value="1"/>
</dbReference>
<keyword evidence="2" id="KW-1003">Cell membrane</keyword>
<dbReference type="InterPro" id="IPR002126">
    <property type="entry name" value="Cadherin-like_dom"/>
</dbReference>
<dbReference type="Gene3D" id="2.60.40.60">
    <property type="entry name" value="Cadherins"/>
    <property type="match status" value="6"/>
</dbReference>
<comment type="subcellular location">
    <subcellularLocation>
        <location evidence="1">Cell membrane</location>
        <topology evidence="1">Single-pass type I membrane protein</topology>
    </subcellularLocation>
</comment>
<keyword evidence="5" id="KW-0677">Repeat</keyword>
<feature type="compositionally biased region" description="Basic and acidic residues" evidence="12">
    <location>
        <begin position="908"/>
        <end position="922"/>
    </location>
</feature>
<keyword evidence="6 11" id="KW-0106">Calcium</keyword>
<dbReference type="FunFam" id="2.60.40.60:FF:000001">
    <property type="entry name" value="Protocadherin alpha 2"/>
    <property type="match status" value="1"/>
</dbReference>
<evidence type="ECO:0000256" key="4">
    <source>
        <dbReference type="ARBA" id="ARBA00022729"/>
    </source>
</evidence>
<dbReference type="SMART" id="SM00112">
    <property type="entry name" value="CA"/>
    <property type="match status" value="6"/>
</dbReference>
<accession>A0A8I5YUW6</accession>
<reference evidence="16" key="2">
    <citation type="submission" date="2025-08" db="UniProtKB">
        <authorList>
            <consortium name="Ensembl"/>
        </authorList>
    </citation>
    <scope>IDENTIFICATION</scope>
</reference>
<dbReference type="SUPFAM" id="SSF49313">
    <property type="entry name" value="Cadherin-like"/>
    <property type="match status" value="6"/>
</dbReference>
<dbReference type="CDD" id="cd11304">
    <property type="entry name" value="Cadherin_repeat"/>
    <property type="match status" value="6"/>
</dbReference>
<evidence type="ECO:0000256" key="2">
    <source>
        <dbReference type="ARBA" id="ARBA00022475"/>
    </source>
</evidence>
<gene>
    <name evidence="16" type="primary">PCDHAC2</name>
</gene>
<dbReference type="PANTHER" id="PTHR24028:SF68">
    <property type="entry name" value="PROTOCADHERIN ALPHA-11"/>
    <property type="match status" value="1"/>
</dbReference>
<sequence>MFGFQRRGLGTPRLQLWLLLLEFWEVGSGQLHYSVSEEAKHGTFVGRIAQDLGLELAEMVPRLFRVASKTHGDLLEVNLQNGILFVNSRIDREELCGQSAECSIHLEVIVDRPLQVFHVDVEVKDINDNPPVFSFREQKLLIAESKQSDSRFPLEGASDADIGENALLTYRLSKNEYFSLDSPTNSKQIKRLSLILKKSLDREKTPELNLLLTATDGGKPELTGTVQLLVQVLDVNDNDPEFDKSEYKVSLMENAAKETLVIKLNATDRDEGVNGEVTFSLMSIKPNGRPLFTLDQNNGEVRVNGTLDYEENKFYKIEVQATDKGTPPMAGHCTVWVEILDTNDNSPEVTVTSLSLPVREDTQPSTVIALISVSDRDSGVNGQVTCSLTPHVPFKLVSTFKNYYSLVLDRALDRESVSAYELVVTARDGGSPSLLATARVSVEVADVNDNAPAFAQPEYTVFVKENNPPGCHIFTVSARDTDAQENALVSYSLVERRVGERSLSSYVSVHAESGKVYALQPLDHEELELLQFQVSARDAGVPPLGSNVTLQVFVLDENDNAPALLATQAGSSGGAVNKLVPRSVGAGHVVAKVRAVDADSGYNAWLSYELQPAAGGSRIPFRVGLYTGEISTTRALDEADSPRHRLVVLVKDHGEPALTATATVLVSLVESGQAPKASSRTLVGAASPETALVDVNVYLIIAICVVSSLLVLTLLLYTALWCSAKPTEGACVSGKPTLVCSRAVGSWSYSQQRRQRVCSEEGPPKTDLMAFSPSLPLGLNKEEEGQRQEPGSNHPGKPRQPNPDWRYSASLRAGMHSSVHLEEAGILRAGPGGPDQQWPTVSSATPEPEAGEVSPPVGAGVNSNSWTFKYGPGNPKQSGPGELPDKFIIPGSPAIISIRQEPTNSQIDKSDFITFGKKEETKKKKKKKKGNKTQEKKEKGNSTTDNSDQ</sequence>
<dbReference type="Proteomes" id="UP000001595">
    <property type="component" value="Chromosome 5"/>
</dbReference>
<keyword evidence="10" id="KW-0325">Glycoprotein</keyword>
<feature type="region of interest" description="Disordered" evidence="12">
    <location>
        <begin position="826"/>
        <end position="949"/>
    </location>
</feature>
<reference evidence="16 17" key="1">
    <citation type="submission" date="2008-02" db="EMBL/GenBank/DDBJ databases">
        <title>A 6x draft sequence assembly of the Pongo pygmaeus abelii genome.</title>
        <authorList>
            <person name="Wilson R.K."/>
            <person name="Mardis E."/>
        </authorList>
    </citation>
    <scope>NUCLEOTIDE SEQUENCE [LARGE SCALE GENOMIC DNA]</scope>
</reference>
<evidence type="ECO:0000256" key="1">
    <source>
        <dbReference type="ARBA" id="ARBA00004251"/>
    </source>
</evidence>
<dbReference type="GO" id="GO:0005509">
    <property type="term" value="F:calcium ion binding"/>
    <property type="evidence" value="ECO:0007669"/>
    <property type="project" value="UniProtKB-UniRule"/>
</dbReference>
<feature type="domain" description="Cadherin" evidence="15">
    <location>
        <begin position="580"/>
        <end position="677"/>
    </location>
</feature>
<keyword evidence="8 13" id="KW-1133">Transmembrane helix</keyword>
<feature type="domain" description="Cadherin" evidence="15">
    <location>
        <begin position="455"/>
        <end position="564"/>
    </location>
</feature>
<dbReference type="Ensembl" id="ENSPPYT00000043063.1">
    <property type="protein sequence ID" value="ENSPPYP00000043572.1"/>
    <property type="gene ID" value="ENSPPYG00000015871.3"/>
</dbReference>
<evidence type="ECO:0000256" key="11">
    <source>
        <dbReference type="PROSITE-ProRule" id="PRU00043"/>
    </source>
</evidence>
<feature type="domain" description="Cadherin" evidence="15">
    <location>
        <begin position="28"/>
        <end position="133"/>
    </location>
</feature>
<dbReference type="PROSITE" id="PS00232">
    <property type="entry name" value="CADHERIN_1"/>
    <property type="match status" value="3"/>
</dbReference>
<feature type="domain" description="Cadherin" evidence="15">
    <location>
        <begin position="350"/>
        <end position="454"/>
    </location>
</feature>
<dbReference type="InterPro" id="IPR050174">
    <property type="entry name" value="Protocadherin/Cadherin-CA"/>
</dbReference>
<dbReference type="PANTHER" id="PTHR24028">
    <property type="entry name" value="CADHERIN-87A"/>
    <property type="match status" value="1"/>
</dbReference>
<evidence type="ECO:0000256" key="5">
    <source>
        <dbReference type="ARBA" id="ARBA00022737"/>
    </source>
</evidence>
<evidence type="ECO:0000313" key="16">
    <source>
        <dbReference type="Ensembl" id="ENSPPYP00000043572.1"/>
    </source>
</evidence>